<organism evidence="1">
    <name type="scientific">Salmonella enterica subsp. arizonae serovar 18:z4,z23:- str. CVM N26626</name>
    <dbReference type="NCBI Taxonomy" id="1395119"/>
    <lineage>
        <taxon>Bacteria</taxon>
        <taxon>Pseudomonadati</taxon>
        <taxon>Pseudomonadota</taxon>
        <taxon>Gammaproteobacteria</taxon>
        <taxon>Enterobacterales</taxon>
        <taxon>Enterobacteriaceae</taxon>
        <taxon>Salmonella</taxon>
    </lineage>
</organism>
<sequence length="53" mass="6127">PKMFWRIERIFSIDYRFSGTKDVTLRQGGKRRKGRSILKYVTDFTSAANAASV</sequence>
<comment type="caution">
    <text evidence="1">The sequence shown here is derived from an EMBL/GenBank/DDBJ whole genome shotgun (WGS) entry which is preliminary data.</text>
</comment>
<dbReference type="AlphaFoldDB" id="A0A3S5YPF8"/>
<protein>
    <submittedName>
        <fullName evidence="1">Uncharacterized protein</fullName>
    </submittedName>
</protein>
<dbReference type="Proteomes" id="UP000868500">
    <property type="component" value="Unassembled WGS sequence"/>
</dbReference>
<accession>A0A3S5YPF8</accession>
<evidence type="ECO:0000313" key="1">
    <source>
        <dbReference type="EMBL" id="OLW03807.1"/>
    </source>
</evidence>
<feature type="non-terminal residue" evidence="1">
    <location>
        <position position="1"/>
    </location>
</feature>
<proteinExistence type="predicted"/>
<reference evidence="1" key="1">
    <citation type="submission" date="2013-09" db="EMBL/GenBank/DDBJ databases">
        <title>Salmonella enterica subsp. IIIa serovar 18:z4:z23:-.</title>
        <authorList>
            <person name="Chen Y."/>
            <person name="Li C."/>
            <person name="Mcdermott P."/>
            <person name="Zhao S."/>
        </authorList>
    </citation>
    <scope>NUCLEOTIDE SEQUENCE [LARGE SCALE GENOMIC DNA]</scope>
    <source>
        <strain evidence="1">N26626</strain>
    </source>
</reference>
<dbReference type="EMBL" id="AWRC01000007">
    <property type="protein sequence ID" value="OLW03807.1"/>
    <property type="molecule type" value="Genomic_DNA"/>
</dbReference>
<gene>
    <name evidence="1" type="ORF">P298_08455</name>
</gene>
<name>A0A3S5YPF8_SALER</name>